<name>A0AAD1R2E7_PELCU</name>
<sequence>MAREWKRARAQDILVDSDNEGNEGSDDHYSDPYEDEFSEGESHQGKQFSSAPTNAAQPEVLGTDTACDTNELPLFDLDNLSPQGA</sequence>
<feature type="region of interest" description="Disordered" evidence="1">
    <location>
        <begin position="1"/>
        <end position="85"/>
    </location>
</feature>
<protein>
    <submittedName>
        <fullName evidence="2">Uncharacterized protein</fullName>
    </submittedName>
</protein>
<keyword evidence="3" id="KW-1185">Reference proteome</keyword>
<accession>A0AAD1R2E7</accession>
<evidence type="ECO:0000313" key="3">
    <source>
        <dbReference type="Proteomes" id="UP001295444"/>
    </source>
</evidence>
<organism evidence="2 3">
    <name type="scientific">Pelobates cultripes</name>
    <name type="common">Western spadefoot toad</name>
    <dbReference type="NCBI Taxonomy" id="61616"/>
    <lineage>
        <taxon>Eukaryota</taxon>
        <taxon>Metazoa</taxon>
        <taxon>Chordata</taxon>
        <taxon>Craniata</taxon>
        <taxon>Vertebrata</taxon>
        <taxon>Euteleostomi</taxon>
        <taxon>Amphibia</taxon>
        <taxon>Batrachia</taxon>
        <taxon>Anura</taxon>
        <taxon>Pelobatoidea</taxon>
        <taxon>Pelobatidae</taxon>
        <taxon>Pelobates</taxon>
    </lineage>
</organism>
<dbReference type="EMBL" id="OW240912">
    <property type="protein sequence ID" value="CAH2221998.1"/>
    <property type="molecule type" value="Genomic_DNA"/>
</dbReference>
<feature type="compositionally biased region" description="Acidic residues" evidence="1">
    <location>
        <begin position="15"/>
        <end position="24"/>
    </location>
</feature>
<gene>
    <name evidence="2" type="ORF">PECUL_23A044031</name>
</gene>
<proteinExistence type="predicted"/>
<feature type="compositionally biased region" description="Polar residues" evidence="1">
    <location>
        <begin position="45"/>
        <end position="56"/>
    </location>
</feature>
<evidence type="ECO:0000256" key="1">
    <source>
        <dbReference type="SAM" id="MobiDB-lite"/>
    </source>
</evidence>
<dbReference type="AlphaFoldDB" id="A0AAD1R2E7"/>
<feature type="compositionally biased region" description="Basic and acidic residues" evidence="1">
    <location>
        <begin position="1"/>
        <end position="10"/>
    </location>
</feature>
<dbReference type="Proteomes" id="UP001295444">
    <property type="component" value="Chromosome 01"/>
</dbReference>
<evidence type="ECO:0000313" key="2">
    <source>
        <dbReference type="EMBL" id="CAH2221998.1"/>
    </source>
</evidence>
<reference evidence="2" key="1">
    <citation type="submission" date="2022-03" db="EMBL/GenBank/DDBJ databases">
        <authorList>
            <person name="Alioto T."/>
            <person name="Alioto T."/>
            <person name="Gomez Garrido J."/>
        </authorList>
    </citation>
    <scope>NUCLEOTIDE SEQUENCE</scope>
</reference>